<dbReference type="InterPro" id="IPR027417">
    <property type="entry name" value="P-loop_NTPase"/>
</dbReference>
<dbReference type="InterPro" id="IPR003439">
    <property type="entry name" value="ABC_transporter-like_ATP-bd"/>
</dbReference>
<dbReference type="PROSITE" id="PS00211">
    <property type="entry name" value="ABC_TRANSPORTER_1"/>
    <property type="match status" value="1"/>
</dbReference>
<dbReference type="InterPro" id="IPR017871">
    <property type="entry name" value="ABC_transporter-like_CS"/>
</dbReference>
<name>A0A2V2BII9_9GAMM</name>
<keyword evidence="2" id="KW-0547">Nucleotide-binding</keyword>
<evidence type="ECO:0000259" key="4">
    <source>
        <dbReference type="PROSITE" id="PS50893"/>
    </source>
</evidence>
<dbReference type="PROSITE" id="PS50893">
    <property type="entry name" value="ABC_TRANSPORTER_2"/>
    <property type="match status" value="1"/>
</dbReference>
<dbReference type="InterPro" id="IPR003959">
    <property type="entry name" value="ATPase_AAA_core"/>
</dbReference>
<protein>
    <submittedName>
        <fullName evidence="5">Putative AbiEii toxin of type IV toxin-antitoxin system</fullName>
    </submittedName>
</protein>
<evidence type="ECO:0000313" key="6">
    <source>
        <dbReference type="Proteomes" id="UP000245981"/>
    </source>
</evidence>
<dbReference type="Proteomes" id="UP000245981">
    <property type="component" value="Unassembled WGS sequence"/>
</dbReference>
<keyword evidence="3" id="KW-0067">ATP-binding</keyword>
<evidence type="ECO:0000313" key="5">
    <source>
        <dbReference type="EMBL" id="PWK98558.1"/>
    </source>
</evidence>
<comment type="similarity">
    <text evidence="1">Belongs to the ABC transporter superfamily. Drug exporter-2 (TC 3.A.1.117) family.</text>
</comment>
<dbReference type="SMART" id="SM00382">
    <property type="entry name" value="AAA"/>
    <property type="match status" value="1"/>
</dbReference>
<dbReference type="PANTHER" id="PTHR43581">
    <property type="entry name" value="ATP/GTP PHOSPHATASE"/>
    <property type="match status" value="1"/>
</dbReference>
<accession>A0A2V2BII9</accession>
<evidence type="ECO:0000256" key="2">
    <source>
        <dbReference type="ARBA" id="ARBA00022741"/>
    </source>
</evidence>
<evidence type="ECO:0000256" key="3">
    <source>
        <dbReference type="ARBA" id="ARBA00022840"/>
    </source>
</evidence>
<proteinExistence type="inferred from homology"/>
<dbReference type="AlphaFoldDB" id="A0A2V2BII9"/>
<comment type="caution">
    <text evidence="5">The sequence shown here is derived from an EMBL/GenBank/DDBJ whole genome shotgun (WGS) entry which is preliminary data.</text>
</comment>
<dbReference type="InterPro" id="IPR051396">
    <property type="entry name" value="Bact_Antivir_Def_Nuclease"/>
</dbReference>
<dbReference type="SUPFAM" id="SSF52540">
    <property type="entry name" value="P-loop containing nucleoside triphosphate hydrolases"/>
    <property type="match status" value="1"/>
</dbReference>
<dbReference type="Pfam" id="PF13304">
    <property type="entry name" value="AAA_21"/>
    <property type="match status" value="1"/>
</dbReference>
<organism evidence="5 6">
    <name type="scientific">Pantoea allii</name>
    <dbReference type="NCBI Taxonomy" id="574096"/>
    <lineage>
        <taxon>Bacteria</taxon>
        <taxon>Pseudomonadati</taxon>
        <taxon>Pseudomonadota</taxon>
        <taxon>Gammaproteobacteria</taxon>
        <taxon>Enterobacterales</taxon>
        <taxon>Erwiniaceae</taxon>
        <taxon>Pantoea</taxon>
    </lineage>
</organism>
<feature type="domain" description="ABC transporter" evidence="4">
    <location>
        <begin position="12"/>
        <end position="315"/>
    </location>
</feature>
<dbReference type="InterPro" id="IPR003593">
    <property type="entry name" value="AAA+_ATPase"/>
</dbReference>
<reference evidence="5 6" key="1">
    <citation type="submission" date="2018-05" db="EMBL/GenBank/DDBJ databases">
        <title>Genomic Encyclopedia of Type Strains, Phase IV (KMG-V): Genome sequencing to study the core and pangenomes of soil and plant-associated prokaryotes.</title>
        <authorList>
            <person name="Whitman W."/>
        </authorList>
    </citation>
    <scope>NUCLEOTIDE SEQUENCE [LARGE SCALE GENOMIC DNA]</scope>
    <source>
        <strain evidence="5 6">PNA 200-10</strain>
    </source>
</reference>
<dbReference type="RefSeq" id="WP_109716948.1">
    <property type="nucleotide sequence ID" value="NZ_QGHF01000003.1"/>
</dbReference>
<dbReference type="OrthoDB" id="3322489at2"/>
<dbReference type="EMBL" id="QGHF01000003">
    <property type="protein sequence ID" value="PWK98558.1"/>
    <property type="molecule type" value="Genomic_DNA"/>
</dbReference>
<dbReference type="GO" id="GO:0016887">
    <property type="term" value="F:ATP hydrolysis activity"/>
    <property type="evidence" value="ECO:0007669"/>
    <property type="project" value="InterPro"/>
</dbReference>
<dbReference type="GO" id="GO:0005524">
    <property type="term" value="F:ATP binding"/>
    <property type="evidence" value="ECO:0007669"/>
    <property type="project" value="UniProtKB-KW"/>
</dbReference>
<evidence type="ECO:0000256" key="1">
    <source>
        <dbReference type="ARBA" id="ARBA00006526"/>
    </source>
</evidence>
<dbReference type="PANTHER" id="PTHR43581:SF4">
    <property type="entry name" value="ATP_GTP PHOSPHATASE"/>
    <property type="match status" value="1"/>
</dbReference>
<gene>
    <name evidence="5" type="ORF">C7431_103326</name>
</gene>
<dbReference type="Gene3D" id="3.40.50.300">
    <property type="entry name" value="P-loop containing nucleotide triphosphate hydrolases"/>
    <property type="match status" value="1"/>
</dbReference>
<sequence>MAGNARQKTITGQVLNAITVNKLKCIKNMNSLSFSPHPLTAILGPNGSGKSTILHAIAGIYRPEEGQPGEDHKLMDFFPRSPDAEWNGSEFYINHTFRRGRDLIENDEKVYGKADAIGSRWVQIYARRPLREVYYLGIEKCVPMIESEKKNNIKYETSNISSDFINLLLRKSSQVLNKSYTSFNHHKQPNGKFFIGVEASGIKYSSLSMSAGEQKVFMILETVFKADKNALILIDELDLLLHDMALKNLISIIHERASDKNLQVIFTTHRESIISLSSMVNIRHVLSLADRSFCFEETKPDAINRLTGIKVTSIEIYVEDGVAEAMVKKVCSSMKGTKFIKVIKYGAAVNAFTILGGTLLRGDNLDNTLFVLDGDVINTPEEKTNAIQKVLTGNDQRSVSLREQALTKIFQFRLPEGKNPEQCLHELIIQTDTDELDEGSIEIIEAARTIHFRDDSHDYLTQIIDSMGLERSVGLTRIVDLAAKHEEWQNIIADIEDWLRPEIERLRE</sequence>